<accession>A0A0D2HSJ9</accession>
<dbReference type="Pfam" id="PF01493">
    <property type="entry name" value="GXGXG"/>
    <property type="match status" value="1"/>
</dbReference>
<dbReference type="Gene3D" id="2.160.20.60">
    <property type="entry name" value="Glutamate synthase, alpha subunit, C-terminal domain"/>
    <property type="match status" value="1"/>
</dbReference>
<dbReference type="OrthoDB" id="9803192at2"/>
<evidence type="ECO:0000313" key="3">
    <source>
        <dbReference type="Proteomes" id="UP000032233"/>
    </source>
</evidence>
<dbReference type="GO" id="GO:0016491">
    <property type="term" value="F:oxidoreductase activity"/>
    <property type="evidence" value="ECO:0007669"/>
    <property type="project" value="InterPro"/>
</dbReference>
<sequence length="242" mass="26238">MIIDAQGVYYKKVNELIHQAVDGGAKYLELVNVKGQRYIGTGLPEGVELVIKGVPGNDLACFMNGARINVLGNAQDAVGNTMNQGKVVIHGVAGDIVGYAMRGGKLFVKGDVGYRAGIHMKAFHDRFPVVAIGGGAQDYLGEYMAGGVLVVFNLNDLTSPVGSFTGTGMHGGMIYVRGKVEDYQVGAEVGFAPLSLEEWSFVEKLYQEFTKDLGLKERPLKKQEFTKLYPKSARPYGNLYAY</sequence>
<gene>
    <name evidence="2" type="ORF">X474_13440</name>
</gene>
<dbReference type="RefSeq" id="WP_044349191.1">
    <property type="nucleotide sequence ID" value="NZ_AZAC01000015.1"/>
</dbReference>
<organism evidence="2 3">
    <name type="scientific">Dethiosulfatarculus sandiegensis</name>
    <dbReference type="NCBI Taxonomy" id="1429043"/>
    <lineage>
        <taxon>Bacteria</taxon>
        <taxon>Pseudomonadati</taxon>
        <taxon>Thermodesulfobacteriota</taxon>
        <taxon>Desulfarculia</taxon>
        <taxon>Desulfarculales</taxon>
        <taxon>Desulfarculaceae</taxon>
        <taxon>Dethiosulfatarculus</taxon>
    </lineage>
</organism>
<dbReference type="InterPro" id="IPR012061">
    <property type="entry name" value="Glu_synth_lsu_3"/>
</dbReference>
<dbReference type="PIRSF" id="PIRSF006519">
    <property type="entry name" value="GOGAT_dom3"/>
    <property type="match status" value="1"/>
</dbReference>
<keyword evidence="3" id="KW-1185">Reference proteome</keyword>
<dbReference type="PANTHER" id="PTHR39673:SF5">
    <property type="entry name" value="TUNGSTEN-CONTAINING FORMYLMETHANOFURAN DEHYDROGENASE 2 SUBUNIT C"/>
    <property type="match status" value="1"/>
</dbReference>
<reference evidence="2 3" key="1">
    <citation type="submission" date="2013-11" db="EMBL/GenBank/DDBJ databases">
        <title>Metagenomic analysis of a methanogenic consortium involved in long chain n-alkane degradation.</title>
        <authorList>
            <person name="Davidova I.A."/>
            <person name="Callaghan A.V."/>
            <person name="Wawrik B."/>
            <person name="Pruitt S."/>
            <person name="Marks C."/>
            <person name="Duncan K.E."/>
            <person name="Suflita J.M."/>
        </authorList>
    </citation>
    <scope>NUCLEOTIDE SEQUENCE [LARGE SCALE GENOMIC DNA]</scope>
    <source>
        <strain evidence="2 3">SPR</strain>
    </source>
</reference>
<dbReference type="PANTHER" id="PTHR39673">
    <property type="entry name" value="TUNGSTEN FORMYLMETHANOFURAN DEHYDROGENASE, SUBUNIT C (FWDC)"/>
    <property type="match status" value="1"/>
</dbReference>
<dbReference type="EMBL" id="AZAC01000015">
    <property type="protein sequence ID" value="KIX13483.1"/>
    <property type="molecule type" value="Genomic_DNA"/>
</dbReference>
<feature type="domain" description="Glutamate synthase alpha subunit C-terminal" evidence="1">
    <location>
        <begin position="30"/>
        <end position="183"/>
    </location>
</feature>
<dbReference type="PATRIC" id="fig|1429043.3.peg.2853"/>
<dbReference type="InterPro" id="IPR002489">
    <property type="entry name" value="Glu_synth_asu_C"/>
</dbReference>
<dbReference type="InParanoid" id="A0A0D2HSJ9"/>
<evidence type="ECO:0000313" key="2">
    <source>
        <dbReference type="EMBL" id="KIX13483.1"/>
    </source>
</evidence>
<dbReference type="CDD" id="cd00981">
    <property type="entry name" value="arch_gltB"/>
    <property type="match status" value="1"/>
</dbReference>
<dbReference type="AlphaFoldDB" id="A0A0D2HSJ9"/>
<comment type="caution">
    <text evidence="2">The sequence shown here is derived from an EMBL/GenBank/DDBJ whole genome shotgun (WGS) entry which is preliminary data.</text>
</comment>
<dbReference type="Proteomes" id="UP000032233">
    <property type="component" value="Unassembled WGS sequence"/>
</dbReference>
<dbReference type="STRING" id="1429043.X474_13440"/>
<evidence type="ECO:0000259" key="1">
    <source>
        <dbReference type="Pfam" id="PF01493"/>
    </source>
</evidence>
<dbReference type="InterPro" id="IPR036485">
    <property type="entry name" value="Glu_synth_asu_C_sf"/>
</dbReference>
<dbReference type="InterPro" id="IPR035710">
    <property type="entry name" value="Archaeal_gltB"/>
</dbReference>
<protein>
    <recommendedName>
        <fullName evidence="1">Glutamate synthase alpha subunit C-terminal domain-containing protein</fullName>
    </recommendedName>
</protein>
<proteinExistence type="predicted"/>
<dbReference type="SUPFAM" id="SSF69336">
    <property type="entry name" value="Alpha subunit of glutamate synthase, C-terminal domain"/>
    <property type="match status" value="1"/>
</dbReference>
<name>A0A0D2HSJ9_9BACT</name>